<evidence type="ECO:0000256" key="1">
    <source>
        <dbReference type="SAM" id="MobiDB-lite"/>
    </source>
</evidence>
<dbReference type="AlphaFoldDB" id="A0AAN0Y7S4"/>
<proteinExistence type="predicted"/>
<accession>A0AAN0Y7S4</accession>
<reference evidence="3 4" key="1">
    <citation type="submission" date="2016-07" db="EMBL/GenBank/DDBJ databases">
        <title>Developing Vibrio natriegens as a novel, fast-growing host for biotechnology.</title>
        <authorList>
            <person name="Weinstock M.T."/>
            <person name="Hesek E.D."/>
            <person name="Wilson C.M."/>
            <person name="Gibson D.G."/>
        </authorList>
    </citation>
    <scope>NUCLEOTIDE SEQUENCE [LARGE SCALE GENOMIC DNA]</scope>
    <source>
        <strain evidence="3 4">ATCC 14048</strain>
    </source>
</reference>
<organism evidence="3 4">
    <name type="scientific">Vibrio natriegens NBRC 15636 = ATCC 14048 = DSM 759</name>
    <dbReference type="NCBI Taxonomy" id="1219067"/>
    <lineage>
        <taxon>Bacteria</taxon>
        <taxon>Pseudomonadati</taxon>
        <taxon>Pseudomonadota</taxon>
        <taxon>Gammaproteobacteria</taxon>
        <taxon>Vibrionales</taxon>
        <taxon>Vibrionaceae</taxon>
        <taxon>Vibrio</taxon>
    </lineage>
</organism>
<feature type="region of interest" description="Disordered" evidence="1">
    <location>
        <begin position="38"/>
        <end position="62"/>
    </location>
</feature>
<feature type="compositionally biased region" description="Basic residues" evidence="1">
    <location>
        <begin position="47"/>
        <end position="62"/>
    </location>
</feature>
<sequence length="118" mass="14475">MSKQLSVAMAGVMLTLGIFSADAMADPKHKHRYEREHHHYHDDHDHDRHHHKHKRKHKHKHRDVIVVEHRPPRHHYYYRDRVPSNSVFIQIGNLTYLKVDDHYYRRSNDRYVHVDLRL</sequence>
<evidence type="ECO:0000256" key="2">
    <source>
        <dbReference type="SAM" id="SignalP"/>
    </source>
</evidence>
<dbReference type="RefSeq" id="WP_020335318.1">
    <property type="nucleotide sequence ID" value="NZ_ATFJ01000036.1"/>
</dbReference>
<feature type="chain" id="PRO_5042943599" evidence="2">
    <location>
        <begin position="26"/>
        <end position="118"/>
    </location>
</feature>
<evidence type="ECO:0000313" key="4">
    <source>
        <dbReference type="Proteomes" id="UP000092741"/>
    </source>
</evidence>
<keyword evidence="2" id="KW-0732">Signal</keyword>
<keyword evidence="4" id="KW-1185">Reference proteome</keyword>
<gene>
    <name evidence="3" type="ORF">BA890_18225</name>
</gene>
<protein>
    <submittedName>
        <fullName evidence="3">Uncharacterized protein</fullName>
    </submittedName>
</protein>
<dbReference type="KEGG" id="vna:PN96_22730"/>
<feature type="signal peptide" evidence="2">
    <location>
        <begin position="1"/>
        <end position="25"/>
    </location>
</feature>
<dbReference type="Proteomes" id="UP000092741">
    <property type="component" value="Chromosome 2"/>
</dbReference>
<name>A0AAN0Y7S4_VIBNA</name>
<evidence type="ECO:0000313" key="3">
    <source>
        <dbReference type="EMBL" id="ANQ14680.1"/>
    </source>
</evidence>
<dbReference type="EMBL" id="CP016346">
    <property type="protein sequence ID" value="ANQ14680.1"/>
    <property type="molecule type" value="Genomic_DNA"/>
</dbReference>
<dbReference type="GeneID" id="70915668"/>